<dbReference type="GO" id="GO:0003697">
    <property type="term" value="F:single-stranded DNA binding"/>
    <property type="evidence" value="ECO:0007669"/>
    <property type="project" value="TreeGrafter"/>
</dbReference>
<dbReference type="EMBL" id="UYYB01018469">
    <property type="protein sequence ID" value="VDM71003.1"/>
    <property type="molecule type" value="Genomic_DNA"/>
</dbReference>
<evidence type="ECO:0000256" key="6">
    <source>
        <dbReference type="SAM" id="MobiDB-lite"/>
    </source>
</evidence>
<dbReference type="SMART" id="SM01030">
    <property type="entry name" value="BHD_1"/>
    <property type="match status" value="1"/>
</dbReference>
<dbReference type="PANTHER" id="PTHR12135:SF0">
    <property type="entry name" value="DNA REPAIR PROTEIN COMPLEMENTING XP-C CELLS"/>
    <property type="match status" value="1"/>
</dbReference>
<dbReference type="Gene3D" id="3.10.620.30">
    <property type="match status" value="1"/>
</dbReference>
<dbReference type="GO" id="GO:0006289">
    <property type="term" value="P:nucleotide-excision repair"/>
    <property type="evidence" value="ECO:0007669"/>
    <property type="project" value="InterPro"/>
</dbReference>
<evidence type="ECO:0000313" key="9">
    <source>
        <dbReference type="EMBL" id="VDM71003.1"/>
    </source>
</evidence>
<dbReference type="GO" id="GO:0071942">
    <property type="term" value="C:XPC complex"/>
    <property type="evidence" value="ECO:0007669"/>
    <property type="project" value="TreeGrafter"/>
</dbReference>
<feature type="domain" description="Rad4 beta-hairpin" evidence="7">
    <location>
        <begin position="171"/>
        <end position="225"/>
    </location>
</feature>
<keyword evidence="3" id="KW-0227">DNA damage</keyword>
<keyword evidence="5" id="KW-0539">Nucleus</keyword>
<evidence type="ECO:0000259" key="7">
    <source>
        <dbReference type="SMART" id="SM01030"/>
    </source>
</evidence>
<feature type="compositionally biased region" description="Basic residues" evidence="6">
    <location>
        <begin position="20"/>
        <end position="29"/>
    </location>
</feature>
<feature type="non-terminal residue" evidence="9">
    <location>
        <position position="291"/>
    </location>
</feature>
<dbReference type="Proteomes" id="UP000270094">
    <property type="component" value="Unassembled WGS sequence"/>
</dbReference>
<dbReference type="GO" id="GO:0006298">
    <property type="term" value="P:mismatch repair"/>
    <property type="evidence" value="ECO:0007669"/>
    <property type="project" value="TreeGrafter"/>
</dbReference>
<evidence type="ECO:0008006" key="11">
    <source>
        <dbReference type="Google" id="ProtNLM"/>
    </source>
</evidence>
<feature type="region of interest" description="Disordered" evidence="6">
    <location>
        <begin position="1"/>
        <end position="61"/>
    </location>
</feature>
<dbReference type="Pfam" id="PF10403">
    <property type="entry name" value="BHD_1"/>
    <property type="match status" value="1"/>
</dbReference>
<protein>
    <recommendedName>
        <fullName evidence="11">Rad4 beta-hairpin domain-containing protein</fullName>
    </recommendedName>
</protein>
<dbReference type="InterPro" id="IPR038765">
    <property type="entry name" value="Papain-like_cys_pep_sf"/>
</dbReference>
<evidence type="ECO:0000256" key="5">
    <source>
        <dbReference type="ARBA" id="ARBA00023242"/>
    </source>
</evidence>
<reference evidence="9 10" key="1">
    <citation type="submission" date="2018-11" db="EMBL/GenBank/DDBJ databases">
        <authorList>
            <consortium name="Pathogen Informatics"/>
        </authorList>
    </citation>
    <scope>NUCLEOTIDE SEQUENCE [LARGE SCALE GENOMIC DNA]</scope>
</reference>
<gene>
    <name evidence="9" type="ORF">SVUK_LOCUS6001</name>
</gene>
<keyword evidence="4" id="KW-0234">DNA repair</keyword>
<comment type="similarity">
    <text evidence="2">Belongs to the XPC family.</text>
</comment>
<evidence type="ECO:0000259" key="8">
    <source>
        <dbReference type="SMART" id="SM01031"/>
    </source>
</evidence>
<dbReference type="PANTHER" id="PTHR12135">
    <property type="entry name" value="DNA REPAIR PROTEIN XP-C / RAD4"/>
    <property type="match status" value="1"/>
</dbReference>
<dbReference type="GO" id="GO:0005737">
    <property type="term" value="C:cytoplasm"/>
    <property type="evidence" value="ECO:0007669"/>
    <property type="project" value="TreeGrafter"/>
</dbReference>
<dbReference type="InterPro" id="IPR018327">
    <property type="entry name" value="BHD_2"/>
</dbReference>
<dbReference type="AlphaFoldDB" id="A0A3P7IT19"/>
<dbReference type="Pfam" id="PF10404">
    <property type="entry name" value="BHD_2"/>
    <property type="match status" value="1"/>
</dbReference>
<evidence type="ECO:0000313" key="10">
    <source>
        <dbReference type="Proteomes" id="UP000270094"/>
    </source>
</evidence>
<dbReference type="SUPFAM" id="SSF54001">
    <property type="entry name" value="Cysteine proteinases"/>
    <property type="match status" value="1"/>
</dbReference>
<dbReference type="Gene3D" id="2.20.20.110">
    <property type="entry name" value="Rad4, beta-hairpin domain BHD1"/>
    <property type="match status" value="1"/>
</dbReference>
<accession>A0A3P7IT19</accession>
<dbReference type="InterPro" id="IPR018326">
    <property type="entry name" value="Rad4_beta-hairpin_dom1"/>
</dbReference>
<name>A0A3P7IT19_STRVU</name>
<evidence type="ECO:0000256" key="3">
    <source>
        <dbReference type="ARBA" id="ARBA00022763"/>
    </source>
</evidence>
<dbReference type="SMART" id="SM01031">
    <property type="entry name" value="BHD_2"/>
    <property type="match status" value="1"/>
</dbReference>
<dbReference type="OrthoDB" id="300780at2759"/>
<dbReference type="GO" id="GO:0003684">
    <property type="term" value="F:damaged DNA binding"/>
    <property type="evidence" value="ECO:0007669"/>
    <property type="project" value="InterPro"/>
</dbReference>
<evidence type="ECO:0000256" key="4">
    <source>
        <dbReference type="ARBA" id="ARBA00023204"/>
    </source>
</evidence>
<dbReference type="GO" id="GO:0000111">
    <property type="term" value="C:nucleotide-excision repair factor 2 complex"/>
    <property type="evidence" value="ECO:0007669"/>
    <property type="project" value="TreeGrafter"/>
</dbReference>
<proteinExistence type="inferred from homology"/>
<dbReference type="Pfam" id="PF03835">
    <property type="entry name" value="Rad4"/>
    <property type="match status" value="1"/>
</dbReference>
<feature type="compositionally biased region" description="Basic and acidic residues" evidence="6">
    <location>
        <begin position="41"/>
        <end position="50"/>
    </location>
</feature>
<evidence type="ECO:0000256" key="1">
    <source>
        <dbReference type="ARBA" id="ARBA00004123"/>
    </source>
</evidence>
<organism evidence="9 10">
    <name type="scientific">Strongylus vulgaris</name>
    <name type="common">Blood worm</name>
    <dbReference type="NCBI Taxonomy" id="40348"/>
    <lineage>
        <taxon>Eukaryota</taxon>
        <taxon>Metazoa</taxon>
        <taxon>Ecdysozoa</taxon>
        <taxon>Nematoda</taxon>
        <taxon>Chromadorea</taxon>
        <taxon>Rhabditida</taxon>
        <taxon>Rhabditina</taxon>
        <taxon>Rhabditomorpha</taxon>
        <taxon>Strongyloidea</taxon>
        <taxon>Strongylidae</taxon>
        <taxon>Strongylus</taxon>
    </lineage>
</organism>
<feature type="domain" description="Rad4 beta-hairpin" evidence="8">
    <location>
        <begin position="227"/>
        <end position="282"/>
    </location>
</feature>
<dbReference type="InterPro" id="IPR004583">
    <property type="entry name" value="DNA_repair_Rad4"/>
</dbReference>
<evidence type="ECO:0000256" key="2">
    <source>
        <dbReference type="ARBA" id="ARBA00009525"/>
    </source>
</evidence>
<comment type="subcellular location">
    <subcellularLocation>
        <location evidence="1">Nucleus</location>
    </subcellularLocation>
</comment>
<keyword evidence="10" id="KW-1185">Reference proteome</keyword>
<sequence length="291" mass="33954">MKEIKKMQGPSTVTEDASKKMKKSSKKPKNIAASSSQSISEKAKTEEVTKKGKSSGSKTNEHKGMIRNYWIEYWDRKQKRWICVDPLRASVDEPNSIEENLTKPVSYVFAIDSEGGVRDVTARYASDFLRPEFRRLRTAQQWIAKTLRKKMIRANREKSELEDFHMRQELISKPLPTTLSEFKNHPLYVLEKDLLKFEGIYPRPEDQKPLGEIRGHKVYPRTTVYTLQSANNWIKLARSVKEGEKAYKVVKARPNIRVPVEEREQRYLDVFGYWQTEPYRCPKVENVGVLL</sequence>
<dbReference type="InterPro" id="IPR018325">
    <property type="entry name" value="Rad4/PNGase_transGLS-fold"/>
</dbReference>